<feature type="domain" description="Nudix hydrolase" evidence="1">
    <location>
        <begin position="76"/>
        <end position="211"/>
    </location>
</feature>
<evidence type="ECO:0000259" key="1">
    <source>
        <dbReference type="PROSITE" id="PS51462"/>
    </source>
</evidence>
<dbReference type="eggNOG" id="COG1051">
    <property type="taxonomic scope" value="Bacteria"/>
</dbReference>
<dbReference type="PROSITE" id="PS51462">
    <property type="entry name" value="NUDIX"/>
    <property type="match status" value="1"/>
</dbReference>
<dbReference type="AlphaFoldDB" id="Q1RGX1"/>
<evidence type="ECO:0000313" key="2">
    <source>
        <dbReference type="EMBL" id="ABE05393.1"/>
    </source>
</evidence>
<evidence type="ECO:0000313" key="3">
    <source>
        <dbReference type="Proteomes" id="UP000001951"/>
    </source>
</evidence>
<reference evidence="2 3" key="1">
    <citation type="journal article" date="2006" name="PLoS Genet.">
        <title>Genome sequence of Rickettsia bellii illuminates the role of amoebae in gene exchanges between intracellular pathogens.</title>
        <authorList>
            <person name="Ogata H."/>
            <person name="La Scola B."/>
            <person name="Audic S."/>
            <person name="Renesto P."/>
            <person name="Blanc G."/>
            <person name="Robert C."/>
            <person name="Fournier P.-E."/>
            <person name="Claverie J.-M."/>
            <person name="Raoult D."/>
        </authorList>
    </citation>
    <scope>NUCLEOTIDE SEQUENCE [LARGE SCALE GENOMIC DNA]</scope>
    <source>
        <strain evidence="2 3">RML369-C</strain>
    </source>
</reference>
<name>Q1RGX1_RICBR</name>
<protein>
    <submittedName>
        <fullName evidence="2">(Di)nucleoside polyphosphate hydrolase-like protein</fullName>
    </submittedName>
</protein>
<dbReference type="OrthoDB" id="129709at2"/>
<dbReference type="RefSeq" id="WP_011477963.1">
    <property type="nucleotide sequence ID" value="NC_007940.1"/>
</dbReference>
<dbReference type="SUPFAM" id="SSF55811">
    <property type="entry name" value="Nudix"/>
    <property type="match status" value="1"/>
</dbReference>
<dbReference type="Proteomes" id="UP000001951">
    <property type="component" value="Chromosome"/>
</dbReference>
<dbReference type="Gene3D" id="3.90.79.10">
    <property type="entry name" value="Nucleoside Triphosphate Pyrophosphohydrolase"/>
    <property type="match status" value="1"/>
</dbReference>
<dbReference type="EMBL" id="CP000087">
    <property type="protein sequence ID" value="ABE05393.1"/>
    <property type="molecule type" value="Genomic_DNA"/>
</dbReference>
<dbReference type="HOGENOM" id="CLU_101758_1_0_5"/>
<organism evidence="2 3">
    <name type="scientific">Rickettsia bellii (strain RML369-C)</name>
    <dbReference type="NCBI Taxonomy" id="336407"/>
    <lineage>
        <taxon>Bacteria</taxon>
        <taxon>Pseudomonadati</taxon>
        <taxon>Pseudomonadota</taxon>
        <taxon>Alphaproteobacteria</taxon>
        <taxon>Rickettsiales</taxon>
        <taxon>Rickettsiaceae</taxon>
        <taxon>Rickettsieae</taxon>
        <taxon>Rickettsia</taxon>
        <taxon>belli group</taxon>
    </lineage>
</organism>
<accession>Q1RGX1</accession>
<dbReference type="InterPro" id="IPR000086">
    <property type="entry name" value="NUDIX_hydrolase_dom"/>
</dbReference>
<dbReference type="GO" id="GO:0016787">
    <property type="term" value="F:hydrolase activity"/>
    <property type="evidence" value="ECO:0007669"/>
    <property type="project" value="UniProtKB-KW"/>
</dbReference>
<proteinExistence type="predicted"/>
<dbReference type="InterPro" id="IPR015797">
    <property type="entry name" value="NUDIX_hydrolase-like_dom_sf"/>
</dbReference>
<dbReference type="KEGG" id="rbe:RBE_1312"/>
<dbReference type="CDD" id="cd03674">
    <property type="entry name" value="NUDIX_Hydrolase"/>
    <property type="match status" value="1"/>
</dbReference>
<dbReference type="Pfam" id="PF00293">
    <property type="entry name" value="NUDIX"/>
    <property type="match status" value="1"/>
</dbReference>
<sequence length="212" mass="24872">MLNHLKSLLQNYNSIHPEEIISKEKMLEFLDNFTYSNDLENWNVKRGASTHSLYLIGEHTSSLKFCRANSSKQKSMGHFTASAFLLNHDQTKFLLMHHKKLNKWLQLGGHCESDDILTEAIREAREESGINEIEAVSNNIFDIDVHYIPQTPKEPSHYHYDIRFLLKTINNDNFIKNNESHELKWFSFSDYPQLGVELERSVTRMIEKFKNV</sequence>
<keyword evidence="2" id="KW-0378">Hydrolase</keyword>
<gene>
    <name evidence="2" type="ordered locus">RBE_1312</name>
</gene>